<evidence type="ECO:0000256" key="1">
    <source>
        <dbReference type="ARBA" id="ARBA00004613"/>
    </source>
</evidence>
<dbReference type="NCBIfam" id="NF033679">
    <property type="entry name" value="DNRLRE_dom"/>
    <property type="match status" value="1"/>
</dbReference>
<evidence type="ECO:0000259" key="4">
    <source>
        <dbReference type="Pfam" id="PF24517"/>
    </source>
</evidence>
<evidence type="ECO:0000313" key="6">
    <source>
        <dbReference type="Proteomes" id="UP001139485"/>
    </source>
</evidence>
<protein>
    <submittedName>
        <fullName evidence="5">DNRLRE domain-containing protein</fullName>
    </submittedName>
</protein>
<name>A0A9X2DAT8_9ACTN</name>
<dbReference type="RefSeq" id="WP_250828723.1">
    <property type="nucleotide sequence ID" value="NZ_JAMOIL010000037.1"/>
</dbReference>
<dbReference type="InterPro" id="IPR055372">
    <property type="entry name" value="CBM96"/>
</dbReference>
<dbReference type="Pfam" id="PF24517">
    <property type="entry name" value="CBM96"/>
    <property type="match status" value="1"/>
</dbReference>
<comment type="caution">
    <text evidence="5">The sequence shown here is derived from an EMBL/GenBank/DDBJ whole genome shotgun (WGS) entry which is preliminary data.</text>
</comment>
<dbReference type="EMBL" id="JAMOIL010000037">
    <property type="protein sequence ID" value="MCM0622515.1"/>
    <property type="molecule type" value="Genomic_DNA"/>
</dbReference>
<accession>A0A9X2DAT8</accession>
<dbReference type="GO" id="GO:0005975">
    <property type="term" value="P:carbohydrate metabolic process"/>
    <property type="evidence" value="ECO:0007669"/>
    <property type="project" value="UniProtKB-ARBA"/>
</dbReference>
<gene>
    <name evidence="5" type="ORF">M8330_19685</name>
</gene>
<evidence type="ECO:0000313" key="5">
    <source>
        <dbReference type="EMBL" id="MCM0622515.1"/>
    </source>
</evidence>
<comment type="subcellular location">
    <subcellularLocation>
        <location evidence="1">Secreted</location>
    </subcellularLocation>
</comment>
<organism evidence="5 6">
    <name type="scientific">Nocardioides bruguierae</name>
    <dbReference type="NCBI Taxonomy" id="2945102"/>
    <lineage>
        <taxon>Bacteria</taxon>
        <taxon>Bacillati</taxon>
        <taxon>Actinomycetota</taxon>
        <taxon>Actinomycetes</taxon>
        <taxon>Propionibacteriales</taxon>
        <taxon>Nocardioidaceae</taxon>
        <taxon>Nocardioides</taxon>
    </lineage>
</organism>
<keyword evidence="3" id="KW-0732">Signal</keyword>
<dbReference type="Proteomes" id="UP001139485">
    <property type="component" value="Unassembled WGS sequence"/>
</dbReference>
<sequence length="621" mass="66774">MASAQTRRGIRDALVRSDKPLLNTPQAPLMYIADADTVRVAFIQAPAPCPMGVTIISATLKLRQARTADAGSRTLTLTRALEQWREGKVTWNNQPDLAATASATTTVTGVGSEGRLVSFDVTEDYQAWVDGEATNWGWALSSDSANLIAFRTSDAATYQPVVEVEWSQRPEAPTDLTPGGAAVVSDPAPTVSWAFSDLDGDTTIAGAQVQLVDTLDDGWTESAGFVSPDWDSGQVALTRPRLDLDGQGWSGLAAEGTVWWTVRQQDTSGLWSGWSDPQAFTYAPLQAATLDNPTGTVEDTTFPWVWTVDDQTRYRLRLLDADGDVVWNSRQVEDPDVRTVTMPRGYVTPGVPLTAELRVWDSRDRQRLPGAPDFTEVTRVITYTDAAAVAAVSSLNAEPTSDGTDLHVTWRRDAVPDSFTIWVDGGMVDVVDGPEAFVGNGTYGHTIVGVAPRRPHTIVVKAVVVDSGKTRASAGNPSVVATTSPEGVWLIDTADPTLRVRLLSDTGSDIVTATMPETSTVFTPLGSAVSVPVTSSLRWFEGNVTGGRIADRPDLDAWTQRAALLEMKATPTTPKLLLWGRNAVPVHISAVSVTDIDVAAARFGVDFAFVAAVRSPEWVLR</sequence>
<dbReference type="Gene3D" id="2.60.40.10">
    <property type="entry name" value="Immunoglobulins"/>
    <property type="match status" value="1"/>
</dbReference>
<evidence type="ECO:0000256" key="2">
    <source>
        <dbReference type="ARBA" id="ARBA00022525"/>
    </source>
</evidence>
<evidence type="ECO:0000256" key="3">
    <source>
        <dbReference type="ARBA" id="ARBA00022729"/>
    </source>
</evidence>
<reference evidence="5" key="1">
    <citation type="submission" date="2022-05" db="EMBL/GenBank/DDBJ databases">
        <authorList>
            <person name="Tuo L."/>
        </authorList>
    </citation>
    <scope>NUCLEOTIDE SEQUENCE</scope>
    <source>
        <strain evidence="5">BSK12Z-4</strain>
    </source>
</reference>
<keyword evidence="6" id="KW-1185">Reference proteome</keyword>
<proteinExistence type="predicted"/>
<dbReference type="InterPro" id="IPR013783">
    <property type="entry name" value="Ig-like_fold"/>
</dbReference>
<dbReference type="AlphaFoldDB" id="A0A9X2DAT8"/>
<feature type="domain" description="Carbohydrate-binding module family 96" evidence="4">
    <location>
        <begin position="7"/>
        <end position="164"/>
    </location>
</feature>
<keyword evidence="2" id="KW-0964">Secreted</keyword>
<dbReference type="GO" id="GO:0005576">
    <property type="term" value="C:extracellular region"/>
    <property type="evidence" value="ECO:0007669"/>
    <property type="project" value="UniProtKB-SubCell"/>
</dbReference>